<organism evidence="1">
    <name type="scientific">Cellulophaga phage Mariner</name>
    <dbReference type="NCBI Taxonomy" id="1653086"/>
    <lineage>
        <taxon>Viruses</taxon>
    </lineage>
</organism>
<dbReference type="EMBL" id="KR351288">
    <property type="protein sequence ID" value="AKI06363.1"/>
    <property type="molecule type" value="Genomic_DNA"/>
</dbReference>
<evidence type="ECO:0000313" key="1">
    <source>
        <dbReference type="EMBL" id="AKI06363.1"/>
    </source>
</evidence>
<sequence length="225" mass="26106">TLLQSTKDTIGNLFTANTRRPSPKDVDQINKSGIRNVQGEVNLIFKTELLKLRQIAYASGMAKGAMLNLEKESPDVTKYFMDLTQSATVSELHKKIGKTFKVSDVLYEYITDRVMNEMTFNLPVMMRAYMDMVSEYKSQKDSQPKISVYKDLYEAIQLKKKSRRETPISKTVNFISRKSREKGIQDKRLHANQKMNAWYNKNILNLEEAEHWANLSDFTDLKYLN</sequence>
<accession>A0A0F7PZI4</accession>
<reference evidence="1" key="2">
    <citation type="submission" date="2015-05" db="EMBL/GenBank/DDBJ databases">
        <title>Marine Phage Associated with Epizootic Shell Disease In American Lobster (Homarus Americanus).</title>
        <authorList>
            <person name="Morfield R."/>
            <person name="Cooper C."/>
            <person name="Estes A."/>
            <person name="Campbell A."/>
            <person name="Tarbox B."/>
        </authorList>
    </citation>
    <scope>NUCLEOTIDE SEQUENCE</scope>
</reference>
<feature type="non-terminal residue" evidence="1">
    <location>
        <position position="225"/>
    </location>
</feature>
<proteinExistence type="predicted"/>
<reference evidence="1" key="1">
    <citation type="submission" date="2015-04" db="EMBL/GenBank/DDBJ databases">
        <authorList>
            <person name="Tarbox B.P."/>
        </authorList>
    </citation>
    <scope>NUCLEOTIDE SEQUENCE</scope>
</reference>
<protein>
    <submittedName>
        <fullName evidence="1">Uncharacterized protein</fullName>
    </submittedName>
</protein>
<name>A0A0F7PZI4_9VIRU</name>
<feature type="non-terminal residue" evidence="1">
    <location>
        <position position="1"/>
    </location>
</feature>